<name>A0A0C3CJZ5_HEBCY</name>
<dbReference type="HOGENOM" id="CLU_2359983_0_0_1"/>
<protein>
    <submittedName>
        <fullName evidence="1">Uncharacterized protein</fullName>
    </submittedName>
</protein>
<dbReference type="EMBL" id="KN831773">
    <property type="protein sequence ID" value="KIM44424.1"/>
    <property type="molecule type" value="Genomic_DNA"/>
</dbReference>
<sequence length="96" mass="10658">MVIAGAQPRGIEKHRPVTIPSKRCRCRTFLHRHLILWVAGLHWQSANSAGDVYLHKGNPRTTGPTVGIIPAASRSYAVRDTALGFDEVSPRIKYEV</sequence>
<dbReference type="Proteomes" id="UP000053424">
    <property type="component" value="Unassembled WGS sequence"/>
</dbReference>
<evidence type="ECO:0000313" key="2">
    <source>
        <dbReference type="Proteomes" id="UP000053424"/>
    </source>
</evidence>
<gene>
    <name evidence="1" type="ORF">M413DRAFT_352933</name>
</gene>
<keyword evidence="2" id="KW-1185">Reference proteome</keyword>
<reference evidence="2" key="2">
    <citation type="submission" date="2015-01" db="EMBL/GenBank/DDBJ databases">
        <title>Evolutionary Origins and Diversification of the Mycorrhizal Mutualists.</title>
        <authorList>
            <consortium name="DOE Joint Genome Institute"/>
            <consortium name="Mycorrhizal Genomics Consortium"/>
            <person name="Kohler A."/>
            <person name="Kuo A."/>
            <person name="Nagy L.G."/>
            <person name="Floudas D."/>
            <person name="Copeland A."/>
            <person name="Barry K.W."/>
            <person name="Cichocki N."/>
            <person name="Veneault-Fourrey C."/>
            <person name="LaButti K."/>
            <person name="Lindquist E.A."/>
            <person name="Lipzen A."/>
            <person name="Lundell T."/>
            <person name="Morin E."/>
            <person name="Murat C."/>
            <person name="Riley R."/>
            <person name="Ohm R."/>
            <person name="Sun H."/>
            <person name="Tunlid A."/>
            <person name="Henrissat B."/>
            <person name="Grigoriev I.V."/>
            <person name="Hibbett D.S."/>
            <person name="Martin F."/>
        </authorList>
    </citation>
    <scope>NUCLEOTIDE SEQUENCE [LARGE SCALE GENOMIC DNA]</scope>
    <source>
        <strain evidence="2">h7</strain>
    </source>
</reference>
<proteinExistence type="predicted"/>
<reference evidence="1 2" key="1">
    <citation type="submission" date="2014-04" db="EMBL/GenBank/DDBJ databases">
        <authorList>
            <consortium name="DOE Joint Genome Institute"/>
            <person name="Kuo A."/>
            <person name="Gay G."/>
            <person name="Dore J."/>
            <person name="Kohler A."/>
            <person name="Nagy L.G."/>
            <person name="Floudas D."/>
            <person name="Copeland A."/>
            <person name="Barry K.W."/>
            <person name="Cichocki N."/>
            <person name="Veneault-Fourrey C."/>
            <person name="LaButti K."/>
            <person name="Lindquist E.A."/>
            <person name="Lipzen A."/>
            <person name="Lundell T."/>
            <person name="Morin E."/>
            <person name="Murat C."/>
            <person name="Sun H."/>
            <person name="Tunlid A."/>
            <person name="Henrissat B."/>
            <person name="Grigoriev I.V."/>
            <person name="Hibbett D.S."/>
            <person name="Martin F."/>
            <person name="Nordberg H.P."/>
            <person name="Cantor M.N."/>
            <person name="Hua S.X."/>
        </authorList>
    </citation>
    <scope>NUCLEOTIDE SEQUENCE [LARGE SCALE GENOMIC DNA]</scope>
    <source>
        <strain evidence="2">h7</strain>
    </source>
</reference>
<evidence type="ECO:0000313" key="1">
    <source>
        <dbReference type="EMBL" id="KIM44424.1"/>
    </source>
</evidence>
<accession>A0A0C3CJZ5</accession>
<dbReference type="AlphaFoldDB" id="A0A0C3CJZ5"/>
<organism evidence="1 2">
    <name type="scientific">Hebeloma cylindrosporum</name>
    <dbReference type="NCBI Taxonomy" id="76867"/>
    <lineage>
        <taxon>Eukaryota</taxon>
        <taxon>Fungi</taxon>
        <taxon>Dikarya</taxon>
        <taxon>Basidiomycota</taxon>
        <taxon>Agaricomycotina</taxon>
        <taxon>Agaricomycetes</taxon>
        <taxon>Agaricomycetidae</taxon>
        <taxon>Agaricales</taxon>
        <taxon>Agaricineae</taxon>
        <taxon>Hymenogastraceae</taxon>
        <taxon>Hebeloma</taxon>
    </lineage>
</organism>